<accession>A0A139WG27</accession>
<name>A0A139WG27_TRICA</name>
<dbReference type="InParanoid" id="A0A139WG27"/>
<organism evidence="1 2">
    <name type="scientific">Tribolium castaneum</name>
    <name type="common">Red flour beetle</name>
    <dbReference type="NCBI Taxonomy" id="7070"/>
    <lineage>
        <taxon>Eukaryota</taxon>
        <taxon>Metazoa</taxon>
        <taxon>Ecdysozoa</taxon>
        <taxon>Arthropoda</taxon>
        <taxon>Hexapoda</taxon>
        <taxon>Insecta</taxon>
        <taxon>Pterygota</taxon>
        <taxon>Neoptera</taxon>
        <taxon>Endopterygota</taxon>
        <taxon>Coleoptera</taxon>
        <taxon>Polyphaga</taxon>
        <taxon>Cucujiformia</taxon>
        <taxon>Tenebrionidae</taxon>
        <taxon>Tenebrionidae incertae sedis</taxon>
        <taxon>Tribolium</taxon>
    </lineage>
</organism>
<evidence type="ECO:0000313" key="2">
    <source>
        <dbReference type="Proteomes" id="UP000007266"/>
    </source>
</evidence>
<sequence>MFDAVAVMNDTDFDLIRDSCGWLPGLGLNKKNAVSAQNNFIIT</sequence>
<dbReference type="AlphaFoldDB" id="A0A139WG27"/>
<reference evidence="1 2" key="1">
    <citation type="journal article" date="2008" name="Nature">
        <title>The genome of the model beetle and pest Tribolium castaneum.</title>
        <authorList>
            <consortium name="Tribolium Genome Sequencing Consortium"/>
            <person name="Richards S."/>
            <person name="Gibbs R.A."/>
            <person name="Weinstock G.M."/>
            <person name="Brown S.J."/>
            <person name="Denell R."/>
            <person name="Beeman R.W."/>
            <person name="Gibbs R."/>
            <person name="Beeman R.W."/>
            <person name="Brown S.J."/>
            <person name="Bucher G."/>
            <person name="Friedrich M."/>
            <person name="Grimmelikhuijzen C.J."/>
            <person name="Klingler M."/>
            <person name="Lorenzen M."/>
            <person name="Richards S."/>
            <person name="Roth S."/>
            <person name="Schroder R."/>
            <person name="Tautz D."/>
            <person name="Zdobnov E.M."/>
            <person name="Muzny D."/>
            <person name="Gibbs R.A."/>
            <person name="Weinstock G.M."/>
            <person name="Attaway T."/>
            <person name="Bell S."/>
            <person name="Buhay C.J."/>
            <person name="Chandrabose M.N."/>
            <person name="Chavez D."/>
            <person name="Clerk-Blankenburg K.P."/>
            <person name="Cree A."/>
            <person name="Dao M."/>
            <person name="Davis C."/>
            <person name="Chacko J."/>
            <person name="Dinh H."/>
            <person name="Dugan-Rocha S."/>
            <person name="Fowler G."/>
            <person name="Garner T.T."/>
            <person name="Garnes J."/>
            <person name="Gnirke A."/>
            <person name="Hawes A."/>
            <person name="Hernandez J."/>
            <person name="Hines S."/>
            <person name="Holder M."/>
            <person name="Hume J."/>
            <person name="Jhangiani S.N."/>
            <person name="Joshi V."/>
            <person name="Khan Z.M."/>
            <person name="Jackson L."/>
            <person name="Kovar C."/>
            <person name="Kowis A."/>
            <person name="Lee S."/>
            <person name="Lewis L.R."/>
            <person name="Margolis J."/>
            <person name="Morgan M."/>
            <person name="Nazareth L.V."/>
            <person name="Nguyen N."/>
            <person name="Okwuonu G."/>
            <person name="Parker D."/>
            <person name="Richards S."/>
            <person name="Ruiz S.J."/>
            <person name="Santibanez J."/>
            <person name="Savard J."/>
            <person name="Scherer S.E."/>
            <person name="Schneider B."/>
            <person name="Sodergren E."/>
            <person name="Tautz D."/>
            <person name="Vattahil S."/>
            <person name="Villasana D."/>
            <person name="White C.S."/>
            <person name="Wright R."/>
            <person name="Park Y."/>
            <person name="Beeman R.W."/>
            <person name="Lord J."/>
            <person name="Oppert B."/>
            <person name="Lorenzen M."/>
            <person name="Brown S."/>
            <person name="Wang L."/>
            <person name="Savard J."/>
            <person name="Tautz D."/>
            <person name="Richards S."/>
            <person name="Weinstock G."/>
            <person name="Gibbs R.A."/>
            <person name="Liu Y."/>
            <person name="Worley K."/>
            <person name="Weinstock G."/>
            <person name="Elsik C.G."/>
            <person name="Reese J.T."/>
            <person name="Elhaik E."/>
            <person name="Landan G."/>
            <person name="Graur D."/>
            <person name="Arensburger P."/>
            <person name="Atkinson P."/>
            <person name="Beeman R.W."/>
            <person name="Beidler J."/>
            <person name="Brown S.J."/>
            <person name="Demuth J.P."/>
            <person name="Drury D.W."/>
            <person name="Du Y.Z."/>
            <person name="Fujiwara H."/>
            <person name="Lorenzen M."/>
            <person name="Maselli V."/>
            <person name="Osanai M."/>
            <person name="Park Y."/>
            <person name="Robertson H.M."/>
            <person name="Tu Z."/>
            <person name="Wang J.J."/>
            <person name="Wang S."/>
            <person name="Richards S."/>
            <person name="Song H."/>
            <person name="Zhang L."/>
            <person name="Sodergren E."/>
            <person name="Werner D."/>
            <person name="Stanke M."/>
            <person name="Morgenstern B."/>
            <person name="Solovyev V."/>
            <person name="Kosarev P."/>
            <person name="Brown G."/>
            <person name="Chen H.C."/>
            <person name="Ermolaeva O."/>
            <person name="Hlavina W."/>
            <person name="Kapustin Y."/>
            <person name="Kiryutin B."/>
            <person name="Kitts P."/>
            <person name="Maglott D."/>
            <person name="Pruitt K."/>
            <person name="Sapojnikov V."/>
            <person name="Souvorov A."/>
            <person name="Mackey A.J."/>
            <person name="Waterhouse R.M."/>
            <person name="Wyder S."/>
            <person name="Zdobnov E.M."/>
            <person name="Zdobnov E.M."/>
            <person name="Wyder S."/>
            <person name="Kriventseva E.V."/>
            <person name="Kadowaki T."/>
            <person name="Bork P."/>
            <person name="Aranda M."/>
            <person name="Bao R."/>
            <person name="Beermann A."/>
            <person name="Berns N."/>
            <person name="Bolognesi R."/>
            <person name="Bonneton F."/>
            <person name="Bopp D."/>
            <person name="Brown S.J."/>
            <person name="Bucher G."/>
            <person name="Butts T."/>
            <person name="Chaumot A."/>
            <person name="Denell R.E."/>
            <person name="Ferrier D.E."/>
            <person name="Friedrich M."/>
            <person name="Gordon C.M."/>
            <person name="Jindra M."/>
            <person name="Klingler M."/>
            <person name="Lan Q."/>
            <person name="Lattorff H.M."/>
            <person name="Laudet V."/>
            <person name="von Levetsow C."/>
            <person name="Liu Z."/>
            <person name="Lutz R."/>
            <person name="Lynch J.A."/>
            <person name="da Fonseca R.N."/>
            <person name="Posnien N."/>
            <person name="Reuter R."/>
            <person name="Roth S."/>
            <person name="Savard J."/>
            <person name="Schinko J.B."/>
            <person name="Schmitt C."/>
            <person name="Schoppmeier M."/>
            <person name="Schroder R."/>
            <person name="Shippy T.D."/>
            <person name="Simonnet F."/>
            <person name="Marques-Souza H."/>
            <person name="Tautz D."/>
            <person name="Tomoyasu Y."/>
            <person name="Trauner J."/>
            <person name="Van der Zee M."/>
            <person name="Vervoort M."/>
            <person name="Wittkopp N."/>
            <person name="Wimmer E.A."/>
            <person name="Yang X."/>
            <person name="Jones A.K."/>
            <person name="Sattelle D.B."/>
            <person name="Ebert P.R."/>
            <person name="Nelson D."/>
            <person name="Scott J.G."/>
            <person name="Beeman R.W."/>
            <person name="Muthukrishnan S."/>
            <person name="Kramer K.J."/>
            <person name="Arakane Y."/>
            <person name="Beeman R.W."/>
            <person name="Zhu Q."/>
            <person name="Hogenkamp D."/>
            <person name="Dixit R."/>
            <person name="Oppert B."/>
            <person name="Jiang H."/>
            <person name="Zou Z."/>
            <person name="Marshall J."/>
            <person name="Elpidina E."/>
            <person name="Vinokurov K."/>
            <person name="Oppert C."/>
            <person name="Zou Z."/>
            <person name="Evans J."/>
            <person name="Lu Z."/>
            <person name="Zhao P."/>
            <person name="Sumathipala N."/>
            <person name="Altincicek B."/>
            <person name="Vilcinskas A."/>
            <person name="Williams M."/>
            <person name="Hultmark D."/>
            <person name="Hetru C."/>
            <person name="Jiang H."/>
            <person name="Grimmelikhuijzen C.J."/>
            <person name="Hauser F."/>
            <person name="Cazzamali G."/>
            <person name="Williamson M."/>
            <person name="Park Y."/>
            <person name="Li B."/>
            <person name="Tanaka Y."/>
            <person name="Predel R."/>
            <person name="Neupert S."/>
            <person name="Schachtner J."/>
            <person name="Verleyen P."/>
            <person name="Raible F."/>
            <person name="Bork P."/>
            <person name="Friedrich M."/>
            <person name="Walden K.K."/>
            <person name="Robertson H.M."/>
            <person name="Angeli S."/>
            <person name="Foret S."/>
            <person name="Bucher G."/>
            <person name="Schuetz S."/>
            <person name="Maleszka R."/>
            <person name="Wimmer E.A."/>
            <person name="Beeman R.W."/>
            <person name="Lorenzen M."/>
            <person name="Tomoyasu Y."/>
            <person name="Miller S.C."/>
            <person name="Grossmann D."/>
            <person name="Bucher G."/>
        </authorList>
    </citation>
    <scope>NUCLEOTIDE SEQUENCE [LARGE SCALE GENOMIC DNA]</scope>
    <source>
        <strain evidence="1 2">Georgia GA2</strain>
    </source>
</reference>
<dbReference type="EMBL" id="KQ971351">
    <property type="protein sequence ID" value="KYB26805.1"/>
    <property type="molecule type" value="Genomic_DNA"/>
</dbReference>
<dbReference type="Proteomes" id="UP000007266">
    <property type="component" value="Linkage group 7"/>
</dbReference>
<evidence type="ECO:0000313" key="1">
    <source>
        <dbReference type="EMBL" id="KYB26805.1"/>
    </source>
</evidence>
<keyword evidence="2" id="KW-1185">Reference proteome</keyword>
<reference evidence="1 2" key="2">
    <citation type="journal article" date="2010" name="Nucleic Acids Res.">
        <title>BeetleBase in 2010: revisions to provide comprehensive genomic information for Tribolium castaneum.</title>
        <authorList>
            <person name="Kim H.S."/>
            <person name="Murphy T."/>
            <person name="Xia J."/>
            <person name="Caragea D."/>
            <person name="Park Y."/>
            <person name="Beeman R.W."/>
            <person name="Lorenzen M.D."/>
            <person name="Butcher S."/>
            <person name="Manak J.R."/>
            <person name="Brown S.J."/>
        </authorList>
    </citation>
    <scope>GENOME REANNOTATION</scope>
    <source>
        <strain evidence="1 2">Georgia GA2</strain>
    </source>
</reference>
<gene>
    <name evidence="1" type="primary">AUGUSTUS-3.0.2_33534</name>
    <name evidence="1" type="ORF">TcasGA2_TC033534</name>
</gene>
<proteinExistence type="predicted"/>
<protein>
    <submittedName>
        <fullName evidence="1">Uncharacterized protein</fullName>
    </submittedName>
</protein>